<evidence type="ECO:0000313" key="2">
    <source>
        <dbReference type="EMBL" id="CAI2387264.1"/>
    </source>
</evidence>
<feature type="compositionally biased region" description="Polar residues" evidence="1">
    <location>
        <begin position="208"/>
        <end position="220"/>
    </location>
</feature>
<dbReference type="EMBL" id="CAMPGE010029777">
    <property type="protein sequence ID" value="CAI2387264.1"/>
    <property type="molecule type" value="Genomic_DNA"/>
</dbReference>
<dbReference type="AlphaFoldDB" id="A0AAD1Y9N8"/>
<organism evidence="2 3">
    <name type="scientific">Euplotes crassus</name>
    <dbReference type="NCBI Taxonomy" id="5936"/>
    <lineage>
        <taxon>Eukaryota</taxon>
        <taxon>Sar</taxon>
        <taxon>Alveolata</taxon>
        <taxon>Ciliophora</taxon>
        <taxon>Intramacronucleata</taxon>
        <taxon>Spirotrichea</taxon>
        <taxon>Hypotrichia</taxon>
        <taxon>Euplotida</taxon>
        <taxon>Euplotidae</taxon>
        <taxon>Moneuplotes</taxon>
    </lineage>
</organism>
<evidence type="ECO:0000313" key="3">
    <source>
        <dbReference type="Proteomes" id="UP001295684"/>
    </source>
</evidence>
<comment type="caution">
    <text evidence="2">The sequence shown here is derived from an EMBL/GenBank/DDBJ whole genome shotgun (WGS) entry which is preliminary data.</text>
</comment>
<gene>
    <name evidence="2" type="ORF">ECRASSUSDP1_LOCUS28893</name>
</gene>
<sequence length="636" mass="73172">MYDHFNMDDPKDTKFLADMFIVQKEYRKAFTEGTEEKLLEGSLFCQSPGTPICNQSLVTKIEQCIDNLCEDNNDPDFKNERNLYAEQLKCCILTKSPNLLKFIPEKFMPKIVEEDFEKQNEALACYLMPSKENLSSFAPTLENGTIRIEDNNSFECSSYNRTSNKISFAMKENEVKLRNNQKEDESCVLHDSQIVHVKIVSDRDQNDSDTYPNTSDSGSKQEIYNVRLEDDDLVICQKEDLDQSKKSNFRTINLDLCDDQVESPMEDAQAKTRNLHGADFERIIKFNSRDELADPQYQNGTAEFRKSTKNDSEEDNLPVERYGSGKNQSEAKVENIQDQNDIQLEPTDTFSSSTIHKNMKPKYTGGYMPQLHRKNSGSHMLSDLNFTQENLNISSYSKYNEGSFNQDQFKKTIQRNMSPKPQIMSIKKHVERLRKSSTKSTIRENLDNHAQKGLENKLSPIRNNMHKCDTSSSLLSYSKFKDKLRKNSRSQNRTMHRKKNRTKVHYKTNQNVPKPSVNSTCINLYSSMNGRAKKSTCEESSGVIRSIAQSLRSKMDRNRSQSKIHAYQTVDTDISISCKVPGGKKARNLRQKEACSKTKTVHGFTTSTKKTSLNLRKKSLVGNNLRLMNRKRSTYF</sequence>
<reference evidence="2" key="1">
    <citation type="submission" date="2023-07" db="EMBL/GenBank/DDBJ databases">
        <authorList>
            <consortium name="AG Swart"/>
            <person name="Singh M."/>
            <person name="Singh A."/>
            <person name="Seah K."/>
            <person name="Emmerich C."/>
        </authorList>
    </citation>
    <scope>NUCLEOTIDE SEQUENCE</scope>
    <source>
        <strain evidence="2">DP1</strain>
    </source>
</reference>
<feature type="region of interest" description="Disordered" evidence="1">
    <location>
        <begin position="483"/>
        <end position="503"/>
    </location>
</feature>
<evidence type="ECO:0000256" key="1">
    <source>
        <dbReference type="SAM" id="MobiDB-lite"/>
    </source>
</evidence>
<feature type="region of interest" description="Disordered" evidence="1">
    <location>
        <begin position="293"/>
        <end position="345"/>
    </location>
</feature>
<feature type="region of interest" description="Disordered" evidence="1">
    <location>
        <begin position="201"/>
        <end position="220"/>
    </location>
</feature>
<keyword evidence="3" id="KW-1185">Reference proteome</keyword>
<dbReference type="Proteomes" id="UP001295684">
    <property type="component" value="Unassembled WGS sequence"/>
</dbReference>
<proteinExistence type="predicted"/>
<name>A0AAD1Y9N8_EUPCR</name>
<feature type="compositionally biased region" description="Polar residues" evidence="1">
    <location>
        <begin position="336"/>
        <end position="345"/>
    </location>
</feature>
<accession>A0AAD1Y9N8</accession>
<protein>
    <submittedName>
        <fullName evidence="2">Uncharacterized protein</fullName>
    </submittedName>
</protein>